<dbReference type="Proteomes" id="UP000035909">
    <property type="component" value="Unassembled WGS sequence"/>
</dbReference>
<evidence type="ECO:0008006" key="4">
    <source>
        <dbReference type="Google" id="ProtNLM"/>
    </source>
</evidence>
<protein>
    <recommendedName>
        <fullName evidence="4">DUF3613 domain-containing protein</fullName>
    </recommendedName>
</protein>
<dbReference type="PATRIC" id="fig|320778.3.peg.181"/>
<evidence type="ECO:0000256" key="1">
    <source>
        <dbReference type="SAM" id="MobiDB-lite"/>
    </source>
</evidence>
<dbReference type="EMBL" id="LDOU01000002">
    <property type="protein sequence ID" value="KLV11342.1"/>
    <property type="molecule type" value="Genomic_DNA"/>
</dbReference>
<dbReference type="STRING" id="320778.ABT57_00880"/>
<gene>
    <name evidence="2" type="ORF">ABT57_00880</name>
</gene>
<accession>A0A0J1KAJ6</accession>
<dbReference type="InterPro" id="IPR022053">
    <property type="entry name" value="DUF3613"/>
</dbReference>
<keyword evidence="3" id="KW-1185">Reference proteome</keyword>
<feature type="compositionally biased region" description="Polar residues" evidence="1">
    <location>
        <begin position="43"/>
        <end position="52"/>
    </location>
</feature>
<evidence type="ECO:0000313" key="2">
    <source>
        <dbReference type="EMBL" id="KLV11342.1"/>
    </source>
</evidence>
<dbReference type="RefSeq" id="WP_047883301.1">
    <property type="nucleotide sequence ID" value="NZ_CP071325.1"/>
</dbReference>
<organism evidence="2 3">
    <name type="scientific">Photobacterium ganghwense</name>
    <dbReference type="NCBI Taxonomy" id="320778"/>
    <lineage>
        <taxon>Bacteria</taxon>
        <taxon>Pseudomonadati</taxon>
        <taxon>Pseudomonadota</taxon>
        <taxon>Gammaproteobacteria</taxon>
        <taxon>Vibrionales</taxon>
        <taxon>Vibrionaceae</taxon>
        <taxon>Photobacterium</taxon>
    </lineage>
</organism>
<comment type="caution">
    <text evidence="2">The sequence shown here is derived from an EMBL/GenBank/DDBJ whole genome shotgun (WGS) entry which is preliminary data.</text>
</comment>
<evidence type="ECO:0000313" key="3">
    <source>
        <dbReference type="Proteomes" id="UP000035909"/>
    </source>
</evidence>
<dbReference type="AlphaFoldDB" id="A0A0J1KAJ6"/>
<proteinExistence type="predicted"/>
<name>A0A0J1KAJ6_9GAMM</name>
<reference evidence="2 3" key="1">
    <citation type="submission" date="2015-05" db="EMBL/GenBank/DDBJ databases">
        <title>Photobacterium galathea sp. nov.</title>
        <authorList>
            <person name="Machado H."/>
            <person name="Gram L."/>
        </authorList>
    </citation>
    <scope>NUCLEOTIDE SEQUENCE [LARGE SCALE GENOMIC DNA]</scope>
    <source>
        <strain evidence="2 3">DSM 22954</strain>
    </source>
</reference>
<dbReference type="OrthoDB" id="7068897at2"/>
<dbReference type="Pfam" id="PF12266">
    <property type="entry name" value="DUF3613"/>
    <property type="match status" value="1"/>
</dbReference>
<feature type="region of interest" description="Disordered" evidence="1">
    <location>
        <begin position="41"/>
        <end position="71"/>
    </location>
</feature>
<sequence length="147" mass="16056">MTKGIHRITGGDHILGRLVDALLVVFLLGTTAVSPTIRAEAGQTFQQKPQQKSRQEPQQEKSTLNAARPEYLPVRGSASYHEAGLVPIQRPKTTTQIWLELQASGKLATEYNDAVLPQAAEQTEQRMLNSFTTPIPAKFISDSMGGS</sequence>